<sequence>MEQRERLCDEIAAHKALVSPARRMPRDIMQEIFVACLPTDRNPVMASAEAPILLGHLCNAWMHISLSTPRLWSSLHIVIPANAERAKQLSELVKIWPGRSVGLPLSITVVLSHTFNESMSATDIFATLKTFSRRWKNIQFPLALATESLLELLSQIPMEDLPMLKNILLCSWVKDPTTAQLPIPILETPSLRSASIKLFGYSFVLPAQWYSLEELHLNTGNRSGRSLGFSTGDGPATRHAVTCLD</sequence>
<reference evidence="1" key="1">
    <citation type="submission" date="2023-03" db="EMBL/GenBank/DDBJ databases">
        <title>Massive genome expansion in bonnet fungi (Mycena s.s.) driven by repeated elements and novel gene families across ecological guilds.</title>
        <authorList>
            <consortium name="Lawrence Berkeley National Laboratory"/>
            <person name="Harder C.B."/>
            <person name="Miyauchi S."/>
            <person name="Viragh M."/>
            <person name="Kuo A."/>
            <person name="Thoen E."/>
            <person name="Andreopoulos B."/>
            <person name="Lu D."/>
            <person name="Skrede I."/>
            <person name="Drula E."/>
            <person name="Henrissat B."/>
            <person name="Morin E."/>
            <person name="Kohler A."/>
            <person name="Barry K."/>
            <person name="LaButti K."/>
            <person name="Morin E."/>
            <person name="Salamov A."/>
            <person name="Lipzen A."/>
            <person name="Mereny Z."/>
            <person name="Hegedus B."/>
            <person name="Baldrian P."/>
            <person name="Stursova M."/>
            <person name="Weitz H."/>
            <person name="Taylor A."/>
            <person name="Grigoriev I.V."/>
            <person name="Nagy L.G."/>
            <person name="Martin F."/>
            <person name="Kauserud H."/>
        </authorList>
    </citation>
    <scope>NUCLEOTIDE SEQUENCE</scope>
    <source>
        <strain evidence="1">CBHHK002</strain>
    </source>
</reference>
<dbReference type="Proteomes" id="UP001218218">
    <property type="component" value="Unassembled WGS sequence"/>
</dbReference>
<accession>A0AAD7F3Z7</accession>
<name>A0AAD7F3Z7_9AGAR</name>
<organism evidence="1 2">
    <name type="scientific">Mycena albidolilacea</name>
    <dbReference type="NCBI Taxonomy" id="1033008"/>
    <lineage>
        <taxon>Eukaryota</taxon>
        <taxon>Fungi</taxon>
        <taxon>Dikarya</taxon>
        <taxon>Basidiomycota</taxon>
        <taxon>Agaricomycotina</taxon>
        <taxon>Agaricomycetes</taxon>
        <taxon>Agaricomycetidae</taxon>
        <taxon>Agaricales</taxon>
        <taxon>Marasmiineae</taxon>
        <taxon>Mycenaceae</taxon>
        <taxon>Mycena</taxon>
    </lineage>
</organism>
<evidence type="ECO:0000313" key="1">
    <source>
        <dbReference type="EMBL" id="KAJ7368062.1"/>
    </source>
</evidence>
<keyword evidence="2" id="KW-1185">Reference proteome</keyword>
<evidence type="ECO:0000313" key="2">
    <source>
        <dbReference type="Proteomes" id="UP001218218"/>
    </source>
</evidence>
<dbReference type="AlphaFoldDB" id="A0AAD7F3Z7"/>
<dbReference type="EMBL" id="JARIHO010000001">
    <property type="protein sequence ID" value="KAJ7368062.1"/>
    <property type="molecule type" value="Genomic_DNA"/>
</dbReference>
<evidence type="ECO:0008006" key="3">
    <source>
        <dbReference type="Google" id="ProtNLM"/>
    </source>
</evidence>
<feature type="non-terminal residue" evidence="1">
    <location>
        <position position="245"/>
    </location>
</feature>
<comment type="caution">
    <text evidence="1">The sequence shown here is derived from an EMBL/GenBank/DDBJ whole genome shotgun (WGS) entry which is preliminary data.</text>
</comment>
<gene>
    <name evidence="1" type="ORF">DFH08DRAFT_13415</name>
</gene>
<protein>
    <recommendedName>
        <fullName evidence="3">F-box domain-containing protein</fullName>
    </recommendedName>
</protein>
<proteinExistence type="predicted"/>